<dbReference type="EMBL" id="CM003610">
    <property type="protein sequence ID" value="KYP61351.1"/>
    <property type="molecule type" value="Genomic_DNA"/>
</dbReference>
<keyword evidence="4" id="KW-1185">Reference proteome</keyword>
<dbReference type="Pfam" id="PF03732">
    <property type="entry name" value="Retrotrans_gag"/>
    <property type="match status" value="1"/>
</dbReference>
<evidence type="ECO:0000313" key="3">
    <source>
        <dbReference type="EMBL" id="KYP61351.1"/>
    </source>
</evidence>
<gene>
    <name evidence="3" type="ORF">KK1_015838</name>
</gene>
<proteinExistence type="predicted"/>
<dbReference type="PANTHER" id="PTHR33223">
    <property type="entry name" value="CCHC-TYPE DOMAIN-CONTAINING PROTEIN"/>
    <property type="match status" value="1"/>
</dbReference>
<reference evidence="3 4" key="1">
    <citation type="journal article" date="2012" name="Nat. Biotechnol.">
        <title>Draft genome sequence of pigeonpea (Cajanus cajan), an orphan legume crop of resource-poor farmers.</title>
        <authorList>
            <person name="Varshney R.K."/>
            <person name="Chen W."/>
            <person name="Li Y."/>
            <person name="Bharti A.K."/>
            <person name="Saxena R.K."/>
            <person name="Schlueter J.A."/>
            <person name="Donoghue M.T."/>
            <person name="Azam S."/>
            <person name="Fan G."/>
            <person name="Whaley A.M."/>
            <person name="Farmer A.D."/>
            <person name="Sheridan J."/>
            <person name="Iwata A."/>
            <person name="Tuteja R."/>
            <person name="Penmetsa R.V."/>
            <person name="Wu W."/>
            <person name="Upadhyaya H.D."/>
            <person name="Yang S.P."/>
            <person name="Shah T."/>
            <person name="Saxena K.B."/>
            <person name="Michael T."/>
            <person name="McCombie W.R."/>
            <person name="Yang B."/>
            <person name="Zhang G."/>
            <person name="Yang H."/>
            <person name="Wang J."/>
            <person name="Spillane C."/>
            <person name="Cook D.R."/>
            <person name="May G.D."/>
            <person name="Xu X."/>
            <person name="Jackson S.A."/>
        </authorList>
    </citation>
    <scope>NUCLEOTIDE SEQUENCE [LARGE SCALE GENOMIC DNA]</scope>
    <source>
        <strain evidence="4">cv. Asha</strain>
    </source>
</reference>
<accession>A0A151T2X9</accession>
<dbReference type="OrthoDB" id="1627660at2759"/>
<evidence type="ECO:0000259" key="2">
    <source>
        <dbReference type="Pfam" id="PF03732"/>
    </source>
</evidence>
<dbReference type="OMA" id="CSINSWE"/>
<name>A0A151T2X9_CAJCA</name>
<evidence type="ECO:0000256" key="1">
    <source>
        <dbReference type="SAM" id="MobiDB-lite"/>
    </source>
</evidence>
<dbReference type="Gramene" id="C.cajan_15394.t">
    <property type="protein sequence ID" value="C.cajan_15394.t.cds1"/>
    <property type="gene ID" value="C.cajan_15394"/>
</dbReference>
<dbReference type="InterPro" id="IPR005162">
    <property type="entry name" value="Retrotrans_gag_dom"/>
</dbReference>
<evidence type="ECO:0000313" key="4">
    <source>
        <dbReference type="Proteomes" id="UP000075243"/>
    </source>
</evidence>
<protein>
    <recommendedName>
        <fullName evidence="2">Retrotransposon gag domain-containing protein</fullName>
    </recommendedName>
</protein>
<dbReference type="AlphaFoldDB" id="A0A151T2X9"/>
<sequence>MCKDFPTSLKGQTLSWFTRLAPGSVDSFTTLSSRFVIQFATSRPHQLTSIALVNIHQEKKEPLRTFMERFGKMTMSIRDLDPAVAMHHLTTTLRPGPFVNNLCKKSPRDLDDLRQRATKYMQMEELVEFSNQSRSDLFLEKKEAEKKHPLRSRPRDALNRERNNRGPRYAQYTPLNTNRTKVLEQALATEILTVPCRAMTPPHADRTKTC</sequence>
<organism evidence="3 4">
    <name type="scientific">Cajanus cajan</name>
    <name type="common">Pigeon pea</name>
    <name type="synonym">Cajanus indicus</name>
    <dbReference type="NCBI Taxonomy" id="3821"/>
    <lineage>
        <taxon>Eukaryota</taxon>
        <taxon>Viridiplantae</taxon>
        <taxon>Streptophyta</taxon>
        <taxon>Embryophyta</taxon>
        <taxon>Tracheophyta</taxon>
        <taxon>Spermatophyta</taxon>
        <taxon>Magnoliopsida</taxon>
        <taxon>eudicotyledons</taxon>
        <taxon>Gunneridae</taxon>
        <taxon>Pentapetalae</taxon>
        <taxon>rosids</taxon>
        <taxon>fabids</taxon>
        <taxon>Fabales</taxon>
        <taxon>Fabaceae</taxon>
        <taxon>Papilionoideae</taxon>
        <taxon>50 kb inversion clade</taxon>
        <taxon>NPAAA clade</taxon>
        <taxon>indigoferoid/millettioid clade</taxon>
        <taxon>Phaseoleae</taxon>
        <taxon>Cajanus</taxon>
    </lineage>
</organism>
<feature type="domain" description="Retrotransposon gag" evidence="2">
    <location>
        <begin position="5"/>
        <end position="94"/>
    </location>
</feature>
<feature type="compositionally biased region" description="Basic and acidic residues" evidence="1">
    <location>
        <begin position="140"/>
        <end position="164"/>
    </location>
</feature>
<dbReference type="PANTHER" id="PTHR33223:SF10">
    <property type="entry name" value="AMINOTRANSFERASE-LIKE PLANT MOBILE DOMAIN-CONTAINING PROTEIN"/>
    <property type="match status" value="1"/>
</dbReference>
<dbReference type="Proteomes" id="UP000075243">
    <property type="component" value="Chromosome 8"/>
</dbReference>
<feature type="region of interest" description="Disordered" evidence="1">
    <location>
        <begin position="140"/>
        <end position="173"/>
    </location>
</feature>